<dbReference type="Proteomes" id="UP000050465">
    <property type="component" value="Unassembled WGS sequence"/>
</dbReference>
<reference evidence="1 2" key="1">
    <citation type="submission" date="2015-09" db="EMBL/GenBank/DDBJ databases">
        <title>Identification and resolution of microdiversity through metagenomic sequencing of parallel consortia.</title>
        <authorList>
            <person name="Nelson W.C."/>
            <person name="Romine M.F."/>
            <person name="Lindemann S.R."/>
        </authorList>
    </citation>
    <scope>NUCLEOTIDE SEQUENCE [LARGE SCALE GENOMIC DNA]</scope>
    <source>
        <strain evidence="1">Ana</strain>
    </source>
</reference>
<dbReference type="InterPro" id="IPR008993">
    <property type="entry name" value="TIMP-like_OB-fold"/>
</dbReference>
<dbReference type="EMBL" id="LJZR01000014">
    <property type="protein sequence ID" value="KPQ35091.1"/>
    <property type="molecule type" value="Genomic_DNA"/>
</dbReference>
<proteinExistence type="predicted"/>
<evidence type="ECO:0000313" key="2">
    <source>
        <dbReference type="Proteomes" id="UP000050465"/>
    </source>
</evidence>
<accession>A0A0P8C1P6</accession>
<comment type="caution">
    <text evidence="1">The sequence shown here is derived from an EMBL/GenBank/DDBJ whole genome shotgun (WGS) entry which is preliminary data.</text>
</comment>
<sequence>MGPSVMKNQLRKKSKGRFQRLAAVLLLTFGVMSADGMVSNRRAYGCSCIQSESASVERDRVAAVFAGTVSRITSVNNGYEVSFVVSEQWKGETADTIQIQTADNSAACGYNFELGESYLVYAYANDVAANLSDLSVGLCGRTSLVANAEEDIAELNEGSVAPRVEVESDAASGCR</sequence>
<evidence type="ECO:0000313" key="1">
    <source>
        <dbReference type="EMBL" id="KPQ35091.1"/>
    </source>
</evidence>
<dbReference type="Gene3D" id="2.40.50.120">
    <property type="match status" value="1"/>
</dbReference>
<evidence type="ECO:0008006" key="3">
    <source>
        <dbReference type="Google" id="ProtNLM"/>
    </source>
</evidence>
<name>A0A0P8C1P6_9CYAN</name>
<gene>
    <name evidence="1" type="ORF">HLUCCA11_11775</name>
</gene>
<organism evidence="1 2">
    <name type="scientific">Phormidesmis priestleyi Ana</name>
    <dbReference type="NCBI Taxonomy" id="1666911"/>
    <lineage>
        <taxon>Bacteria</taxon>
        <taxon>Bacillati</taxon>
        <taxon>Cyanobacteriota</taxon>
        <taxon>Cyanophyceae</taxon>
        <taxon>Leptolyngbyales</taxon>
        <taxon>Leptolyngbyaceae</taxon>
        <taxon>Phormidesmis</taxon>
    </lineage>
</organism>
<dbReference type="SUPFAM" id="SSF50242">
    <property type="entry name" value="TIMP-like"/>
    <property type="match status" value="1"/>
</dbReference>
<dbReference type="AlphaFoldDB" id="A0A0P8C1P6"/>
<dbReference type="STRING" id="1666911.HLUCCA11_11775"/>
<protein>
    <recommendedName>
        <fullName evidence="3">Tissue inhibitor of metalloproteinase</fullName>
    </recommendedName>
</protein>